<dbReference type="InterPro" id="IPR014729">
    <property type="entry name" value="Rossmann-like_a/b/a_fold"/>
</dbReference>
<dbReference type="CDD" id="cd06259">
    <property type="entry name" value="YdcF-like"/>
    <property type="match status" value="1"/>
</dbReference>
<feature type="compositionally biased region" description="Polar residues" evidence="1">
    <location>
        <begin position="217"/>
        <end position="233"/>
    </location>
</feature>
<feature type="domain" description="DUF218" evidence="2">
    <location>
        <begin position="39"/>
        <end position="145"/>
    </location>
</feature>
<evidence type="ECO:0000256" key="1">
    <source>
        <dbReference type="SAM" id="MobiDB-lite"/>
    </source>
</evidence>
<feature type="region of interest" description="Disordered" evidence="1">
    <location>
        <begin position="215"/>
        <end position="239"/>
    </location>
</feature>
<dbReference type="PANTHER" id="PTHR30336:SF20">
    <property type="entry name" value="DUF218 DOMAIN-CONTAINING PROTEIN"/>
    <property type="match status" value="1"/>
</dbReference>
<gene>
    <name evidence="3" type="ORF">GCM10010420_55640</name>
</gene>
<sequence length="239" mass="26839">MISEQAWQDAQTLWDFHRMHHEPRPCSVGIGLGSHDLGVADTAADLYHRGLIPLIVFTGATSRTTQKRMPRGEAVHYRERAVELGVPEEVILVEPNARNTGENIRFSRAVLEERHIPVSSVLLISKPYEERRAYATARKLWPDVEWVCASAPLTFSEYVESIQDPRLVIDMLVGSLQRLLLYPAQGFMVAQDVPENVRHAYERLVAQGFTSRRIPQEATSNGGMRSAEPNSDASRPMPG</sequence>
<dbReference type="PANTHER" id="PTHR30336">
    <property type="entry name" value="INNER MEMBRANE PROTEIN, PROBABLE PERMEASE"/>
    <property type="match status" value="1"/>
</dbReference>
<evidence type="ECO:0000313" key="3">
    <source>
        <dbReference type="EMBL" id="GAA2418085.1"/>
    </source>
</evidence>
<reference evidence="3 4" key="1">
    <citation type="journal article" date="2019" name="Int. J. Syst. Evol. Microbiol.">
        <title>The Global Catalogue of Microorganisms (GCM) 10K type strain sequencing project: providing services to taxonomists for standard genome sequencing and annotation.</title>
        <authorList>
            <consortium name="The Broad Institute Genomics Platform"/>
            <consortium name="The Broad Institute Genome Sequencing Center for Infectious Disease"/>
            <person name="Wu L."/>
            <person name="Ma J."/>
        </authorList>
    </citation>
    <scope>NUCLEOTIDE SEQUENCE [LARGE SCALE GENOMIC DNA]</scope>
    <source>
        <strain evidence="3 4">JCM 6921</strain>
    </source>
</reference>
<comment type="caution">
    <text evidence="3">The sequence shown here is derived from an EMBL/GenBank/DDBJ whole genome shotgun (WGS) entry which is preliminary data.</text>
</comment>
<dbReference type="InterPro" id="IPR051599">
    <property type="entry name" value="Cell_Envelope_Assoc"/>
</dbReference>
<keyword evidence="4" id="KW-1185">Reference proteome</keyword>
<accession>A0ABN3J1A9</accession>
<dbReference type="RefSeq" id="WP_344633907.1">
    <property type="nucleotide sequence ID" value="NZ_BAAATJ010000042.1"/>
</dbReference>
<dbReference type="Proteomes" id="UP001500058">
    <property type="component" value="Unassembled WGS sequence"/>
</dbReference>
<evidence type="ECO:0000259" key="2">
    <source>
        <dbReference type="Pfam" id="PF02698"/>
    </source>
</evidence>
<dbReference type="EMBL" id="BAAATJ010000042">
    <property type="protein sequence ID" value="GAA2418085.1"/>
    <property type="molecule type" value="Genomic_DNA"/>
</dbReference>
<name>A0ABN3J1A9_9ACTN</name>
<protein>
    <submittedName>
        <fullName evidence="3">YdcF family protein</fullName>
    </submittedName>
</protein>
<proteinExistence type="predicted"/>
<organism evidence="3 4">
    <name type="scientific">Streptomyces glaucosporus</name>
    <dbReference type="NCBI Taxonomy" id="284044"/>
    <lineage>
        <taxon>Bacteria</taxon>
        <taxon>Bacillati</taxon>
        <taxon>Actinomycetota</taxon>
        <taxon>Actinomycetes</taxon>
        <taxon>Kitasatosporales</taxon>
        <taxon>Streptomycetaceae</taxon>
        <taxon>Streptomyces</taxon>
    </lineage>
</organism>
<dbReference type="Gene3D" id="3.40.50.620">
    <property type="entry name" value="HUPs"/>
    <property type="match status" value="1"/>
</dbReference>
<evidence type="ECO:0000313" key="4">
    <source>
        <dbReference type="Proteomes" id="UP001500058"/>
    </source>
</evidence>
<dbReference type="Pfam" id="PF02698">
    <property type="entry name" value="DUF218"/>
    <property type="match status" value="1"/>
</dbReference>
<dbReference type="InterPro" id="IPR003848">
    <property type="entry name" value="DUF218"/>
</dbReference>